<reference evidence="1 2" key="1">
    <citation type="journal article" date="2009" name="PLoS ONE">
        <title>Rapid evolution of virulence and drug resistance in the emerging zoonotic pathogen Streptococcus suis.</title>
        <authorList>
            <person name="Holden M.T.G."/>
            <person name="Hauser H."/>
            <person name="Sanders M."/>
            <person name="Ngo T.H."/>
            <person name="Cherevach I."/>
            <person name="Cronin A."/>
            <person name="Goodhead I."/>
            <person name="Mungall K."/>
            <person name="Quail M.A."/>
            <person name="Price C."/>
            <person name="Rabbinowitsch E."/>
            <person name="Sharp S."/>
            <person name="Croucher N.J."/>
            <person name="Chieu T.B."/>
            <person name="Mai N.T.H."/>
            <person name="Diep T.S."/>
            <person name="Chinh N.T."/>
            <person name="Kehoe M."/>
            <person name="Leigh J.A."/>
            <person name="Ward P.N."/>
            <person name="Dowson C.G."/>
            <person name="Whatmore A.M."/>
            <person name="Chanter N."/>
            <person name="Iversen P."/>
            <person name="Gottschalk M."/>
            <person name="Slater J.D."/>
            <person name="Smith H.E."/>
            <person name="Spratt B.G."/>
            <person name="Xu J."/>
            <person name="Ye C."/>
            <person name="Bentley S."/>
            <person name="Barrell B.G."/>
            <person name="Schultsz C."/>
            <person name="Maskell D.J."/>
            <person name="Parkhill J."/>
        </authorList>
    </citation>
    <scope>NUCLEOTIDE SEQUENCE [LARGE SCALE GENOMIC DNA]</scope>
    <source>
        <strain evidence="1 2">BM407</strain>
    </source>
</reference>
<dbReference type="KEGG" id="ssb:SSUBM407_0141"/>
<protein>
    <submittedName>
        <fullName evidence="1">Membrane protein</fullName>
    </submittedName>
</protein>
<sequence length="46" mass="5195">MGENDIRLPTLASLVASLFPPSLHHLFLLRSSPTFSNYHADRMVEI</sequence>
<evidence type="ECO:0000313" key="2">
    <source>
        <dbReference type="Proteomes" id="UP000009077"/>
    </source>
</evidence>
<evidence type="ECO:0000313" key="1">
    <source>
        <dbReference type="EMBL" id="CAZ54973.1"/>
    </source>
</evidence>
<dbReference type="EMBL" id="FM252032">
    <property type="protein sequence ID" value="CAZ54973.1"/>
    <property type="molecule type" value="Genomic_DNA"/>
</dbReference>
<gene>
    <name evidence="1" type="ordered locus">SSUBM407_0141</name>
</gene>
<organism evidence="1 2">
    <name type="scientific">Streptococcus suis (strain BM407)</name>
    <dbReference type="NCBI Taxonomy" id="568814"/>
    <lineage>
        <taxon>Bacteria</taxon>
        <taxon>Bacillati</taxon>
        <taxon>Bacillota</taxon>
        <taxon>Bacilli</taxon>
        <taxon>Lactobacillales</taxon>
        <taxon>Streptococcaceae</taxon>
        <taxon>Streptococcus</taxon>
    </lineage>
</organism>
<keyword evidence="2" id="KW-1185">Reference proteome</keyword>
<dbReference type="Proteomes" id="UP000009077">
    <property type="component" value="Chromosome"/>
</dbReference>
<proteinExistence type="predicted"/>
<accession>A0A0H3N1N4</accession>
<dbReference type="AlphaFoldDB" id="A0A0H3N1N4"/>
<dbReference type="HOGENOM" id="CLU_3189731_0_0_9"/>
<name>A0A0H3N1N4_STRS4</name>